<dbReference type="Pfam" id="PF00883">
    <property type="entry name" value="Peptidase_M17"/>
    <property type="match status" value="1"/>
</dbReference>
<dbReference type="Proteomes" id="UP000176700">
    <property type="component" value="Unassembled WGS sequence"/>
</dbReference>
<evidence type="ECO:0000256" key="1">
    <source>
        <dbReference type="ARBA" id="ARBA00000135"/>
    </source>
</evidence>
<dbReference type="GO" id="GO:0005737">
    <property type="term" value="C:cytoplasm"/>
    <property type="evidence" value="ECO:0007669"/>
    <property type="project" value="UniProtKB-SubCell"/>
</dbReference>
<evidence type="ECO:0000313" key="9">
    <source>
        <dbReference type="EMBL" id="OGZ43126.1"/>
    </source>
</evidence>
<dbReference type="GO" id="GO:0006508">
    <property type="term" value="P:proteolysis"/>
    <property type="evidence" value="ECO:0007669"/>
    <property type="project" value="UniProtKB-KW"/>
</dbReference>
<comment type="function">
    <text evidence="7">Presumably involved in the processing and regular turnover of intracellular proteins. Catalyzes the removal of unsubstituted N-terminal amino acids from various peptides.</text>
</comment>
<dbReference type="InterPro" id="IPR023042">
    <property type="entry name" value="Peptidase_M17_leu_NH2_pept"/>
</dbReference>
<dbReference type="AlphaFoldDB" id="A0A1G2FYJ8"/>
<keyword evidence="4 7" id="KW-0031">Aminopeptidase</keyword>
<dbReference type="InterPro" id="IPR000819">
    <property type="entry name" value="Peptidase_M17_C"/>
</dbReference>
<dbReference type="EC" id="3.4.11.10" evidence="7"/>
<dbReference type="InterPro" id="IPR043472">
    <property type="entry name" value="Macro_dom-like"/>
</dbReference>
<comment type="catalytic activity">
    <reaction evidence="2 7">
        <text>Release of an N-terminal amino acid, preferentially leucine, but not glutamic or aspartic acids.</text>
        <dbReference type="EC" id="3.4.11.10"/>
    </reaction>
</comment>
<dbReference type="EC" id="3.4.11.1" evidence="7"/>
<evidence type="ECO:0000256" key="7">
    <source>
        <dbReference type="HAMAP-Rule" id="MF_00181"/>
    </source>
</evidence>
<proteinExistence type="inferred from homology"/>
<feature type="binding site" evidence="7">
    <location>
        <position position="346"/>
    </location>
    <ligand>
        <name>Mn(2+)</name>
        <dbReference type="ChEBI" id="CHEBI:29035"/>
        <label>1</label>
    </ligand>
</feature>
<feature type="binding site" evidence="7">
    <location>
        <position position="269"/>
    </location>
    <ligand>
        <name>Mn(2+)</name>
        <dbReference type="ChEBI" id="CHEBI:29035"/>
        <label>1</label>
    </ligand>
</feature>
<dbReference type="Gene3D" id="3.40.630.10">
    <property type="entry name" value="Zn peptidases"/>
    <property type="match status" value="1"/>
</dbReference>
<evidence type="ECO:0000256" key="2">
    <source>
        <dbReference type="ARBA" id="ARBA00000967"/>
    </source>
</evidence>
<keyword evidence="6 7" id="KW-0378">Hydrolase</keyword>
<dbReference type="CDD" id="cd00433">
    <property type="entry name" value="Peptidase_M17"/>
    <property type="match status" value="1"/>
</dbReference>
<protein>
    <recommendedName>
        <fullName evidence="7">Probable cytosol aminopeptidase</fullName>
        <ecNumber evidence="7">3.4.11.1</ecNumber>
    </recommendedName>
    <alternativeName>
        <fullName evidence="7">Leucine aminopeptidase</fullName>
        <shortName evidence="7">LAP</shortName>
        <ecNumber evidence="7">3.4.11.10</ecNumber>
    </alternativeName>
    <alternativeName>
        <fullName evidence="7">Leucyl aminopeptidase</fullName>
    </alternativeName>
</protein>
<dbReference type="GO" id="GO:0030145">
    <property type="term" value="F:manganese ion binding"/>
    <property type="evidence" value="ECO:0007669"/>
    <property type="project" value="UniProtKB-UniRule"/>
</dbReference>
<keyword evidence="7" id="KW-0464">Manganese</keyword>
<keyword evidence="5 7" id="KW-0645">Protease</keyword>
<dbReference type="Pfam" id="PF02789">
    <property type="entry name" value="Peptidase_M17_N"/>
    <property type="match status" value="1"/>
</dbReference>
<comment type="subcellular location">
    <subcellularLocation>
        <location evidence="7">Cytoplasm</location>
    </subcellularLocation>
</comment>
<gene>
    <name evidence="7" type="primary">pepA</name>
    <name evidence="9" type="ORF">A2W41_00320</name>
</gene>
<sequence length="501" mass="55102">MNIQLVTKTRKTGDLVVPLFEKEEIPESARRQLSRKDRDFLRLYLKRDKVRGENVKSLLLPGNAKRILILGKGNKKNWNHRKARILVRRIVQSMKTANLKEGTLIMESVAQTATLAEKAKLLENTAAELVIADYAHNEYKETPKEGWPTIHKMQLATDYSADEKRRLLEAVANGVIIGEETNHTRRLSNMPGGDMTPQKLAAAAEEAGKQTKVKVTILDEKQIKKLGMGGVIGVSRGSSEKPRFIIMEYKHPDYKQAPLVLVGKGVTFDTGGLNLKPDKAIHEMHMDMSGGAAVIHGVAAISRLNIPIHVVGLIPAVENMPSGSSYHPGDILRSITGRTIEVLNTDAEGRIILADALGYAKRYNPRLVVDIATLTGAAMVALGQRVSALFTKDEKLEELFRSLGESSGDYLWPMPLWDEYEEDIKGTFGDVANVGKTEAYGGSITAAMFLSQFVSYPWVHIDMAPTMTAIDSDKLAKGAKGTGVRLFTALARHLATPSTEK</sequence>
<evidence type="ECO:0000259" key="8">
    <source>
        <dbReference type="PROSITE" id="PS00631"/>
    </source>
</evidence>
<dbReference type="InterPro" id="IPR008283">
    <property type="entry name" value="Peptidase_M17_N"/>
</dbReference>
<dbReference type="InterPro" id="IPR011356">
    <property type="entry name" value="Leucine_aapep/pepB"/>
</dbReference>
<dbReference type="PANTHER" id="PTHR11963:SF23">
    <property type="entry name" value="CYTOSOL AMINOPEPTIDASE"/>
    <property type="match status" value="1"/>
</dbReference>
<evidence type="ECO:0000256" key="3">
    <source>
        <dbReference type="ARBA" id="ARBA00009528"/>
    </source>
</evidence>
<comment type="cofactor">
    <cofactor evidence="7">
        <name>Mn(2+)</name>
        <dbReference type="ChEBI" id="CHEBI:29035"/>
    </cofactor>
    <text evidence="7">Binds 2 manganese ions per subunit.</text>
</comment>
<evidence type="ECO:0000256" key="5">
    <source>
        <dbReference type="ARBA" id="ARBA00022670"/>
    </source>
</evidence>
<dbReference type="PROSITE" id="PS00631">
    <property type="entry name" value="CYTOSOL_AP"/>
    <property type="match status" value="1"/>
</dbReference>
<dbReference type="SUPFAM" id="SSF52949">
    <property type="entry name" value="Macro domain-like"/>
    <property type="match status" value="1"/>
</dbReference>
<dbReference type="EMBL" id="MHNI01000011">
    <property type="protein sequence ID" value="OGZ43126.1"/>
    <property type="molecule type" value="Genomic_DNA"/>
</dbReference>
<dbReference type="SUPFAM" id="SSF53187">
    <property type="entry name" value="Zn-dependent exopeptidases"/>
    <property type="match status" value="1"/>
</dbReference>
<feature type="binding site" evidence="7">
    <location>
        <position position="348"/>
    </location>
    <ligand>
        <name>Mn(2+)</name>
        <dbReference type="ChEBI" id="CHEBI:29035"/>
        <label>2</label>
    </ligand>
</feature>
<evidence type="ECO:0000256" key="4">
    <source>
        <dbReference type="ARBA" id="ARBA00022438"/>
    </source>
</evidence>
<evidence type="ECO:0000313" key="10">
    <source>
        <dbReference type="Proteomes" id="UP000176700"/>
    </source>
</evidence>
<evidence type="ECO:0000256" key="6">
    <source>
        <dbReference type="ARBA" id="ARBA00022801"/>
    </source>
</evidence>
<keyword evidence="7" id="KW-0963">Cytoplasm</keyword>
<feature type="active site" evidence="7">
    <location>
        <position position="276"/>
    </location>
</feature>
<feature type="active site" evidence="7">
    <location>
        <position position="350"/>
    </location>
</feature>
<dbReference type="NCBIfam" id="NF002074">
    <property type="entry name" value="PRK00913.1-4"/>
    <property type="match status" value="1"/>
</dbReference>
<feature type="binding site" evidence="7">
    <location>
        <position position="287"/>
    </location>
    <ligand>
        <name>Mn(2+)</name>
        <dbReference type="ChEBI" id="CHEBI:29035"/>
        <label>2</label>
    </ligand>
</feature>
<feature type="binding site" evidence="7">
    <location>
        <position position="348"/>
    </location>
    <ligand>
        <name>Mn(2+)</name>
        <dbReference type="ChEBI" id="CHEBI:29035"/>
        <label>1</label>
    </ligand>
</feature>
<accession>A0A1G2FYJ8</accession>
<comment type="catalytic activity">
    <reaction evidence="1 7">
        <text>Release of an N-terminal amino acid, Xaa-|-Yaa-, in which Xaa is preferably Leu, but may be other amino acids including Pro although not Arg or Lys, and Yaa may be Pro. Amino acid amides and methyl esters are also readily hydrolyzed, but rates on arylamides are exceedingly low.</text>
        <dbReference type="EC" id="3.4.11.1"/>
    </reaction>
</comment>
<reference evidence="9 10" key="1">
    <citation type="journal article" date="2016" name="Nat. Commun.">
        <title>Thousands of microbial genomes shed light on interconnected biogeochemical processes in an aquifer system.</title>
        <authorList>
            <person name="Anantharaman K."/>
            <person name="Brown C.T."/>
            <person name="Hug L.A."/>
            <person name="Sharon I."/>
            <person name="Castelle C.J."/>
            <person name="Probst A.J."/>
            <person name="Thomas B.C."/>
            <person name="Singh A."/>
            <person name="Wilkins M.J."/>
            <person name="Karaoz U."/>
            <person name="Brodie E.L."/>
            <person name="Williams K.H."/>
            <person name="Hubbard S.S."/>
            <person name="Banfield J.F."/>
        </authorList>
    </citation>
    <scope>NUCLEOTIDE SEQUENCE [LARGE SCALE GENOMIC DNA]</scope>
</reference>
<dbReference type="PANTHER" id="PTHR11963">
    <property type="entry name" value="LEUCINE AMINOPEPTIDASE-RELATED"/>
    <property type="match status" value="1"/>
</dbReference>
<feature type="binding site" evidence="7">
    <location>
        <position position="269"/>
    </location>
    <ligand>
        <name>Mn(2+)</name>
        <dbReference type="ChEBI" id="CHEBI:29035"/>
        <label>2</label>
    </ligand>
</feature>
<dbReference type="Gene3D" id="3.40.220.10">
    <property type="entry name" value="Leucine Aminopeptidase, subunit E, domain 1"/>
    <property type="match status" value="1"/>
</dbReference>
<name>A0A1G2FYJ8_9BACT</name>
<dbReference type="HAMAP" id="MF_00181">
    <property type="entry name" value="Cytosol_peptidase_M17"/>
    <property type="match status" value="1"/>
</dbReference>
<dbReference type="GO" id="GO:0070006">
    <property type="term" value="F:metalloaminopeptidase activity"/>
    <property type="evidence" value="ECO:0007669"/>
    <property type="project" value="InterPro"/>
</dbReference>
<organism evidence="9 10">
    <name type="scientific">Candidatus Ryanbacteria bacterium RIFCSPHIGHO2_01_45_13</name>
    <dbReference type="NCBI Taxonomy" id="1802112"/>
    <lineage>
        <taxon>Bacteria</taxon>
        <taxon>Candidatus Ryaniibacteriota</taxon>
    </lineage>
</organism>
<comment type="similarity">
    <text evidence="3 7">Belongs to the peptidase M17 family.</text>
</comment>
<keyword evidence="7" id="KW-0479">Metal-binding</keyword>
<feature type="domain" description="Cytosol aminopeptidase" evidence="8">
    <location>
        <begin position="344"/>
        <end position="351"/>
    </location>
</feature>
<feature type="binding site" evidence="7">
    <location>
        <position position="264"/>
    </location>
    <ligand>
        <name>Mn(2+)</name>
        <dbReference type="ChEBI" id="CHEBI:29035"/>
        <label>2</label>
    </ligand>
</feature>
<dbReference type="PRINTS" id="PR00481">
    <property type="entry name" value="LAMNOPPTDASE"/>
</dbReference>
<comment type="caution">
    <text evidence="9">The sequence shown here is derived from an EMBL/GenBank/DDBJ whole genome shotgun (WGS) entry which is preliminary data.</text>
</comment>